<gene>
    <name evidence="2" type="ORF">C0039_03260</name>
</gene>
<feature type="transmembrane region" description="Helical" evidence="1">
    <location>
        <begin position="391"/>
        <end position="409"/>
    </location>
</feature>
<feature type="transmembrane region" description="Helical" evidence="1">
    <location>
        <begin position="109"/>
        <end position="131"/>
    </location>
</feature>
<feature type="transmembrane region" description="Helical" evidence="1">
    <location>
        <begin position="235"/>
        <end position="251"/>
    </location>
</feature>
<feature type="transmembrane region" description="Helical" evidence="1">
    <location>
        <begin position="208"/>
        <end position="228"/>
    </location>
</feature>
<comment type="caution">
    <text evidence="2">The sequence shown here is derived from an EMBL/GenBank/DDBJ whole genome shotgun (WGS) entry which is preliminary data.</text>
</comment>
<evidence type="ECO:0000256" key="1">
    <source>
        <dbReference type="SAM" id="Phobius"/>
    </source>
</evidence>
<proteinExistence type="predicted"/>
<dbReference type="AlphaFoldDB" id="A0A2N5X6Y9"/>
<protein>
    <recommendedName>
        <fullName evidence="4">Glycosyltransferase RgtA/B/C/D-like domain-containing protein</fullName>
    </recommendedName>
</protein>
<keyword evidence="1" id="KW-0812">Transmembrane</keyword>
<feature type="transmembrane region" description="Helical" evidence="1">
    <location>
        <begin position="63"/>
        <end position="88"/>
    </location>
</feature>
<dbReference type="Proteomes" id="UP000235005">
    <property type="component" value="Unassembled WGS sequence"/>
</dbReference>
<feature type="transmembrane region" description="Helical" evidence="1">
    <location>
        <begin position="290"/>
        <end position="317"/>
    </location>
</feature>
<dbReference type="RefSeq" id="WP_101517223.1">
    <property type="nucleotide sequence ID" value="NZ_PKUS01000002.1"/>
</dbReference>
<feature type="transmembrane region" description="Helical" evidence="1">
    <location>
        <begin position="421"/>
        <end position="442"/>
    </location>
</feature>
<keyword evidence="1" id="KW-1133">Transmembrane helix</keyword>
<evidence type="ECO:0000313" key="3">
    <source>
        <dbReference type="Proteomes" id="UP000235005"/>
    </source>
</evidence>
<feature type="transmembrane region" description="Helical" evidence="1">
    <location>
        <begin position="454"/>
        <end position="472"/>
    </location>
</feature>
<organism evidence="2 3">
    <name type="scientific">Pseudohalioglobus lutimaris</name>
    <dbReference type="NCBI Taxonomy" id="1737061"/>
    <lineage>
        <taxon>Bacteria</taxon>
        <taxon>Pseudomonadati</taxon>
        <taxon>Pseudomonadota</taxon>
        <taxon>Gammaproteobacteria</taxon>
        <taxon>Cellvibrionales</taxon>
        <taxon>Halieaceae</taxon>
        <taxon>Pseudohalioglobus</taxon>
    </lineage>
</organism>
<name>A0A2N5X6Y9_9GAMM</name>
<accession>A0A2N5X6Y9</accession>
<feature type="transmembrane region" description="Helical" evidence="1">
    <location>
        <begin position="329"/>
        <end position="347"/>
    </location>
</feature>
<sequence>MSEPAISISGLALAILLPWLAGISGALLLIPKGIPGRIPVVAGMGYFLGAWFSTLAIRGVDALGIPLSFAMVATVLAGFGLVLALFAVDRTPRQVPYTTPEDSVSITGKLLIALLFLLMGWRYFTILGIVIEQPLFGWDAMMNWAPKAVVWFHQGELTEFVNPSTWLQHGNAAEPYTLGNPPASEYPEMVPLIFLWHMLGAGTWDHPLLQLPWLLAGLSTGLALYGFLRMRRVPTLLSAGACYLLLSLPFLNIHAVIAGYADLWLASAFSIGAIALHLREQQPAPGVTLIVLLMALICIQLKNPGIILGLILLLGTIRQWLKLSWKTESVIILAGAGLVAYCVIMGVRVEVPGLGLVNVGTAGFQLGRFVVYDFQFHPEVTTPVLRSLYSMGNWNLLWYLVTAGILWRLRNAIHWRRPGTLGLILTGIFVFYFVVFFVSSYHYHAITYITLNRAILYVIPALLFWVFTFCTPEEVRDS</sequence>
<reference evidence="2 3" key="1">
    <citation type="submission" date="2018-01" db="EMBL/GenBank/DDBJ databases">
        <title>The draft genome sequence of Halioglobus lutimaris HF004.</title>
        <authorList>
            <person name="Du Z.-J."/>
            <person name="Shi M.-J."/>
        </authorList>
    </citation>
    <scope>NUCLEOTIDE SEQUENCE [LARGE SCALE GENOMIC DNA]</scope>
    <source>
        <strain evidence="2 3">HF004</strain>
    </source>
</reference>
<keyword evidence="3" id="KW-1185">Reference proteome</keyword>
<feature type="transmembrane region" description="Helical" evidence="1">
    <location>
        <begin position="37"/>
        <end position="57"/>
    </location>
</feature>
<dbReference type="OrthoDB" id="5761505at2"/>
<feature type="transmembrane region" description="Helical" evidence="1">
    <location>
        <begin position="6"/>
        <end position="30"/>
    </location>
</feature>
<keyword evidence="1" id="KW-0472">Membrane</keyword>
<evidence type="ECO:0008006" key="4">
    <source>
        <dbReference type="Google" id="ProtNLM"/>
    </source>
</evidence>
<dbReference type="EMBL" id="PKUS01000002">
    <property type="protein sequence ID" value="PLW70240.1"/>
    <property type="molecule type" value="Genomic_DNA"/>
</dbReference>
<evidence type="ECO:0000313" key="2">
    <source>
        <dbReference type="EMBL" id="PLW70240.1"/>
    </source>
</evidence>